<accession>A0ABW4FPQ1</accession>
<evidence type="ECO:0000313" key="1">
    <source>
        <dbReference type="EMBL" id="MFD1532295.1"/>
    </source>
</evidence>
<gene>
    <name evidence="1" type="ORF">ACFSCY_22960</name>
</gene>
<dbReference type="RefSeq" id="WP_343986883.1">
    <property type="nucleotide sequence ID" value="NZ_BAAAJG010000027.1"/>
</dbReference>
<evidence type="ECO:0000313" key="2">
    <source>
        <dbReference type="Proteomes" id="UP001597145"/>
    </source>
</evidence>
<proteinExistence type="predicted"/>
<keyword evidence="2" id="KW-1185">Reference proteome</keyword>
<dbReference type="PROSITE" id="PS51257">
    <property type="entry name" value="PROKAR_LIPOPROTEIN"/>
    <property type="match status" value="1"/>
</dbReference>
<protein>
    <submittedName>
        <fullName evidence="1">Uncharacterized protein</fullName>
    </submittedName>
</protein>
<comment type="caution">
    <text evidence="1">The sequence shown here is derived from an EMBL/GenBank/DDBJ whole genome shotgun (WGS) entry which is preliminary data.</text>
</comment>
<sequence>MVRIVIGSRRRTIGGAVVRAAGASLLGVAVVGGCSAPSTPPSTPPPPAAAPAVAAPGTYSPELCSAAAQFQTAANAVSQLDATKIGTGGVKDALQTLADAGRALVTTAEAQFRPQVAELKQSVASLQNTIAGIGDQDNLSAKLGTLTTSVAQVEAAAKPIVDSVRTGCPGIPPVQTPPTS</sequence>
<reference evidence="2" key="1">
    <citation type="journal article" date="2019" name="Int. J. Syst. Evol. Microbiol.">
        <title>The Global Catalogue of Microorganisms (GCM) 10K type strain sequencing project: providing services to taxonomists for standard genome sequencing and annotation.</title>
        <authorList>
            <consortium name="The Broad Institute Genomics Platform"/>
            <consortium name="The Broad Institute Genome Sequencing Center for Infectious Disease"/>
            <person name="Wu L."/>
            <person name="Ma J."/>
        </authorList>
    </citation>
    <scope>NUCLEOTIDE SEQUENCE [LARGE SCALE GENOMIC DNA]</scope>
    <source>
        <strain evidence="2">JCM 12165</strain>
    </source>
</reference>
<dbReference type="EMBL" id="JBHUCP010000018">
    <property type="protein sequence ID" value="MFD1532295.1"/>
    <property type="molecule type" value="Genomic_DNA"/>
</dbReference>
<name>A0ABW4FPQ1_9PSEU</name>
<dbReference type="Proteomes" id="UP001597145">
    <property type="component" value="Unassembled WGS sequence"/>
</dbReference>
<organism evidence="1 2">
    <name type="scientific">Pseudonocardia aurantiaca</name>
    <dbReference type="NCBI Taxonomy" id="75290"/>
    <lineage>
        <taxon>Bacteria</taxon>
        <taxon>Bacillati</taxon>
        <taxon>Actinomycetota</taxon>
        <taxon>Actinomycetes</taxon>
        <taxon>Pseudonocardiales</taxon>
        <taxon>Pseudonocardiaceae</taxon>
        <taxon>Pseudonocardia</taxon>
    </lineage>
</organism>